<gene>
    <name evidence="1" type="ORF">B0H67DRAFT_463759</name>
</gene>
<proteinExistence type="predicted"/>
<feature type="non-terminal residue" evidence="1">
    <location>
        <position position="1"/>
    </location>
</feature>
<comment type="caution">
    <text evidence="1">The sequence shown here is derived from an EMBL/GenBank/DDBJ whole genome shotgun (WGS) entry which is preliminary data.</text>
</comment>
<organism evidence="1 2">
    <name type="scientific">Lasiosphaeris hirsuta</name>
    <dbReference type="NCBI Taxonomy" id="260670"/>
    <lineage>
        <taxon>Eukaryota</taxon>
        <taxon>Fungi</taxon>
        <taxon>Dikarya</taxon>
        <taxon>Ascomycota</taxon>
        <taxon>Pezizomycotina</taxon>
        <taxon>Sordariomycetes</taxon>
        <taxon>Sordariomycetidae</taxon>
        <taxon>Sordariales</taxon>
        <taxon>Lasiosphaeriaceae</taxon>
        <taxon>Lasiosphaeris</taxon>
    </lineage>
</organism>
<dbReference type="AlphaFoldDB" id="A0AA40AXY5"/>
<protein>
    <submittedName>
        <fullName evidence="1">Uncharacterized protein</fullName>
    </submittedName>
</protein>
<dbReference type="EMBL" id="JAUKUA010000002">
    <property type="protein sequence ID" value="KAK0724048.1"/>
    <property type="molecule type" value="Genomic_DNA"/>
</dbReference>
<sequence length="269" mass="28340">TDARTAQTLRRMEASMHATRGTRPGAGPLAVLVPTWLALGLDCGAGWMAALPGAMRAATAEGTGWAHGPVGGAVDSQLGAAARALVSGPLGGSLGGALGEVSGEEGTVEGVTAFLTTIQDPRMAFFTTSPRRIAVGGGGFAITPVASNRAYLAIPVVLAHAPASQERGWVLEPFDPAAGPEDLRDMLPVVREGEEEPGMADEDIFPVLPSDYADRRRERMGAWRLRRRQVIFGCGELDVGRKTDGGEVVVLERQEVYGAEDYDWAAIYK</sequence>
<keyword evidence="2" id="KW-1185">Reference proteome</keyword>
<dbReference type="Proteomes" id="UP001172102">
    <property type="component" value="Unassembled WGS sequence"/>
</dbReference>
<feature type="non-terminal residue" evidence="1">
    <location>
        <position position="269"/>
    </location>
</feature>
<accession>A0AA40AXY5</accession>
<name>A0AA40AXY5_9PEZI</name>
<evidence type="ECO:0000313" key="1">
    <source>
        <dbReference type="EMBL" id="KAK0724048.1"/>
    </source>
</evidence>
<evidence type="ECO:0000313" key="2">
    <source>
        <dbReference type="Proteomes" id="UP001172102"/>
    </source>
</evidence>
<reference evidence="1" key="1">
    <citation type="submission" date="2023-06" db="EMBL/GenBank/DDBJ databases">
        <title>Genome-scale phylogeny and comparative genomics of the fungal order Sordariales.</title>
        <authorList>
            <consortium name="Lawrence Berkeley National Laboratory"/>
            <person name="Hensen N."/>
            <person name="Bonometti L."/>
            <person name="Westerberg I."/>
            <person name="Brannstrom I.O."/>
            <person name="Guillou S."/>
            <person name="Cros-Aarteil S."/>
            <person name="Calhoun S."/>
            <person name="Haridas S."/>
            <person name="Kuo A."/>
            <person name="Mondo S."/>
            <person name="Pangilinan J."/>
            <person name="Riley R."/>
            <person name="Labutti K."/>
            <person name="Andreopoulos B."/>
            <person name="Lipzen A."/>
            <person name="Chen C."/>
            <person name="Yanf M."/>
            <person name="Daum C."/>
            <person name="Ng V."/>
            <person name="Clum A."/>
            <person name="Steindorff A."/>
            <person name="Ohm R."/>
            <person name="Martin F."/>
            <person name="Silar P."/>
            <person name="Natvig D."/>
            <person name="Lalanne C."/>
            <person name="Gautier V."/>
            <person name="Ament-Velasquez S.L."/>
            <person name="Kruys A."/>
            <person name="Hutchinson M.I."/>
            <person name="Powell A.J."/>
            <person name="Barry K."/>
            <person name="Miller A.N."/>
            <person name="Grigoriev I.V."/>
            <person name="Debuchy R."/>
            <person name="Gladieux P."/>
            <person name="Thoren M.H."/>
            <person name="Johannesson H."/>
        </authorList>
    </citation>
    <scope>NUCLEOTIDE SEQUENCE</scope>
    <source>
        <strain evidence="1">SMH4607-1</strain>
    </source>
</reference>